<evidence type="ECO:0000313" key="6">
    <source>
        <dbReference type="EMBL" id="MCX7537176.1"/>
    </source>
</evidence>
<reference evidence="6" key="1">
    <citation type="submission" date="2022-11" db="EMBL/GenBank/DDBJ databases">
        <title>Corynebacterium sp. isolated from Penguins.</title>
        <authorList>
            <person name="Sedlar K."/>
            <person name="Svec P."/>
        </authorList>
    </citation>
    <scope>NUCLEOTIDE SEQUENCE</scope>
    <source>
        <strain evidence="6">P5875</strain>
    </source>
</reference>
<proteinExistence type="predicted"/>
<dbReference type="Pfam" id="PF01872">
    <property type="entry name" value="RibD_C"/>
    <property type="match status" value="1"/>
</dbReference>
<dbReference type="RefSeq" id="WP_267168950.1">
    <property type="nucleotide sequence ID" value="NZ_JAPMKX010000001.1"/>
</dbReference>
<evidence type="ECO:0000259" key="5">
    <source>
        <dbReference type="Pfam" id="PF01872"/>
    </source>
</evidence>
<dbReference type="PANTHER" id="PTHR38011:SF7">
    <property type="entry name" value="2,5-DIAMINO-6-RIBOSYLAMINO-4(3H)-PYRIMIDINONE 5'-PHOSPHATE REDUCTASE"/>
    <property type="match status" value="1"/>
</dbReference>
<evidence type="ECO:0000256" key="2">
    <source>
        <dbReference type="ARBA" id="ARBA00022857"/>
    </source>
</evidence>
<dbReference type="GO" id="GO:0009231">
    <property type="term" value="P:riboflavin biosynthetic process"/>
    <property type="evidence" value="ECO:0007669"/>
    <property type="project" value="InterPro"/>
</dbReference>
<keyword evidence="3" id="KW-0560">Oxidoreductase</keyword>
<dbReference type="InterPro" id="IPR024072">
    <property type="entry name" value="DHFR-like_dom_sf"/>
</dbReference>
<gene>
    <name evidence="6" type="ORF">OS123_01270</name>
</gene>
<dbReference type="Gene3D" id="3.40.430.10">
    <property type="entry name" value="Dihydrofolate Reductase, subunit A"/>
    <property type="match status" value="1"/>
</dbReference>
<dbReference type="Proteomes" id="UP001070238">
    <property type="component" value="Unassembled WGS sequence"/>
</dbReference>
<name>A0A9Q4GLW8_9CORY</name>
<comment type="pathway">
    <text evidence="1">Cofactor biosynthesis; riboflavin biosynthesis.</text>
</comment>
<accession>A0A9Q4GLW8</accession>
<comment type="caution">
    <text evidence="6">The sequence shown here is derived from an EMBL/GenBank/DDBJ whole genome shotgun (WGS) entry which is preliminary data.</text>
</comment>
<keyword evidence="2" id="KW-0521">NADP</keyword>
<dbReference type="InterPro" id="IPR002734">
    <property type="entry name" value="RibDG_C"/>
</dbReference>
<dbReference type="GO" id="GO:0008703">
    <property type="term" value="F:5-amino-6-(5-phosphoribosylamino)uracil reductase activity"/>
    <property type="evidence" value="ECO:0007669"/>
    <property type="project" value="InterPro"/>
</dbReference>
<evidence type="ECO:0000256" key="4">
    <source>
        <dbReference type="SAM" id="MobiDB-lite"/>
    </source>
</evidence>
<dbReference type="InterPro" id="IPR050765">
    <property type="entry name" value="Riboflavin_Biosynth_HTPR"/>
</dbReference>
<evidence type="ECO:0000256" key="1">
    <source>
        <dbReference type="ARBA" id="ARBA00005104"/>
    </source>
</evidence>
<sequence length="255" mass="26623">MSDFPRTIPPEVLVGPVEPVGRGQIRAVSAITLTGATAVTGTSGPLGNSTDAALLRALRAWSDVVLVGAETVRAENYGGVSVTSDTRAGRISDGRAPVPPIAVVTRSFNLPPDSRLFHDTEVDPIVLAPESACGDRALSDARKAVAAAGGRIVSTGSGAPAEIVRRLRRLGYRRIVCEGGAHLLGQLVRAGLIDVHHITIDPSLTLPAHPPLIVNPDSGPGETPERHPLSLSGIQATSDGCVFLRYSRKHTDLTP</sequence>
<organism evidence="6 7">
    <name type="scientific">Corynebacterium antarcticum</name>
    <dbReference type="NCBI Taxonomy" id="2800405"/>
    <lineage>
        <taxon>Bacteria</taxon>
        <taxon>Bacillati</taxon>
        <taxon>Actinomycetota</taxon>
        <taxon>Actinomycetes</taxon>
        <taxon>Mycobacteriales</taxon>
        <taxon>Corynebacteriaceae</taxon>
        <taxon>Corynebacterium</taxon>
    </lineage>
</organism>
<dbReference type="NCBIfam" id="NF010663">
    <property type="entry name" value="PRK14059.1-1"/>
    <property type="match status" value="1"/>
</dbReference>
<evidence type="ECO:0000256" key="3">
    <source>
        <dbReference type="ARBA" id="ARBA00023002"/>
    </source>
</evidence>
<dbReference type="SUPFAM" id="SSF53597">
    <property type="entry name" value="Dihydrofolate reductase-like"/>
    <property type="match status" value="1"/>
</dbReference>
<dbReference type="EMBL" id="JAPMKX010000001">
    <property type="protein sequence ID" value="MCX7537176.1"/>
    <property type="molecule type" value="Genomic_DNA"/>
</dbReference>
<dbReference type="PANTHER" id="PTHR38011">
    <property type="entry name" value="DIHYDROFOLATE REDUCTASE FAMILY PROTEIN (AFU_ORTHOLOGUE AFUA_8G06820)"/>
    <property type="match status" value="1"/>
</dbReference>
<feature type="region of interest" description="Disordered" evidence="4">
    <location>
        <begin position="209"/>
        <end position="228"/>
    </location>
</feature>
<dbReference type="AlphaFoldDB" id="A0A9Q4GLW8"/>
<evidence type="ECO:0000313" key="7">
    <source>
        <dbReference type="Proteomes" id="UP001070238"/>
    </source>
</evidence>
<protein>
    <submittedName>
        <fullName evidence="6">Pyrimidine reductase family protein</fullName>
    </submittedName>
</protein>
<feature type="domain" description="Bacterial bifunctional deaminase-reductase C-terminal" evidence="5">
    <location>
        <begin position="26"/>
        <end position="204"/>
    </location>
</feature>